<feature type="transmembrane region" description="Helical" evidence="7">
    <location>
        <begin position="113"/>
        <end position="135"/>
    </location>
</feature>
<gene>
    <name evidence="7" type="primary">dabB</name>
    <name evidence="11" type="ORF">FHS48_003073</name>
</gene>
<dbReference type="GO" id="GO:0015990">
    <property type="term" value="P:electron transport coupled proton transport"/>
    <property type="evidence" value="ECO:0007669"/>
    <property type="project" value="TreeGrafter"/>
</dbReference>
<evidence type="ECO:0000256" key="7">
    <source>
        <dbReference type="HAMAP-Rule" id="MF_00862"/>
    </source>
</evidence>
<evidence type="ECO:0000256" key="6">
    <source>
        <dbReference type="ARBA" id="ARBA00023136"/>
    </source>
</evidence>
<feature type="transmembrane region" description="Helical" evidence="7">
    <location>
        <begin position="401"/>
        <end position="421"/>
    </location>
</feature>
<keyword evidence="2 7" id="KW-0813">Transport</keyword>
<evidence type="ECO:0000256" key="3">
    <source>
        <dbReference type="ARBA" id="ARBA00022475"/>
    </source>
</evidence>
<dbReference type="GO" id="GO:0003954">
    <property type="term" value="F:NADH dehydrogenase activity"/>
    <property type="evidence" value="ECO:0007669"/>
    <property type="project" value="TreeGrafter"/>
</dbReference>
<keyword evidence="6 7" id="KW-0472">Membrane</keyword>
<feature type="transmembrane region" description="Helical" evidence="7">
    <location>
        <begin position="80"/>
        <end position="101"/>
    </location>
</feature>
<proteinExistence type="inferred from homology"/>
<feature type="transmembrane region" description="Helical" evidence="7">
    <location>
        <begin position="283"/>
        <end position="305"/>
    </location>
</feature>
<evidence type="ECO:0000313" key="12">
    <source>
        <dbReference type="Proteomes" id="UP000544872"/>
    </source>
</evidence>
<dbReference type="RefSeq" id="WP_221443541.1">
    <property type="nucleotide sequence ID" value="NZ_JACIIX010000012.1"/>
</dbReference>
<comment type="subcellular location">
    <subcellularLocation>
        <location evidence="7">Cell membrane</location>
        <topology evidence="7">Multi-pass membrane protein</topology>
    </subcellularLocation>
    <subcellularLocation>
        <location evidence="1">Endomembrane system</location>
        <topology evidence="1">Multi-pass membrane protein</topology>
    </subcellularLocation>
    <subcellularLocation>
        <location evidence="8">Membrane</location>
        <topology evidence="8">Multi-pass membrane protein</topology>
    </subcellularLocation>
</comment>
<organism evidence="11 12">
    <name type="scientific">Novispirillum itersonii</name>
    <name type="common">Aquaspirillum itersonii</name>
    <dbReference type="NCBI Taxonomy" id="189"/>
    <lineage>
        <taxon>Bacteria</taxon>
        <taxon>Pseudomonadati</taxon>
        <taxon>Pseudomonadota</taxon>
        <taxon>Alphaproteobacteria</taxon>
        <taxon>Rhodospirillales</taxon>
        <taxon>Novispirillaceae</taxon>
        <taxon>Novispirillum</taxon>
    </lineage>
</organism>
<dbReference type="InterPro" id="IPR001750">
    <property type="entry name" value="ND/Mrp_TM"/>
</dbReference>
<dbReference type="Pfam" id="PF00361">
    <property type="entry name" value="Proton_antipo_M"/>
    <property type="match status" value="1"/>
</dbReference>
<dbReference type="EMBL" id="JACIIX010000012">
    <property type="protein sequence ID" value="MBB6211632.1"/>
    <property type="molecule type" value="Genomic_DNA"/>
</dbReference>
<protein>
    <recommendedName>
        <fullName evidence="7">Probable inorganic carbon transporter subunit DabB</fullName>
    </recommendedName>
</protein>
<feature type="domain" description="NADH-Ubiquinone oxidoreductase (complex I) chain 5 N-terminal" evidence="10">
    <location>
        <begin position="77"/>
        <end position="117"/>
    </location>
</feature>
<evidence type="ECO:0000256" key="8">
    <source>
        <dbReference type="RuleBase" id="RU000320"/>
    </source>
</evidence>
<reference evidence="11 12" key="1">
    <citation type="submission" date="2020-08" db="EMBL/GenBank/DDBJ databases">
        <title>Genomic Encyclopedia of Type Strains, Phase IV (KMG-IV): sequencing the most valuable type-strain genomes for metagenomic binning, comparative biology and taxonomic classification.</title>
        <authorList>
            <person name="Goeker M."/>
        </authorList>
    </citation>
    <scope>NUCLEOTIDE SEQUENCE [LARGE SCALE GENOMIC DNA]</scope>
    <source>
        <strain evidence="11 12">DSM 11590</strain>
    </source>
</reference>
<accession>A0A7W9ZJB6</accession>
<dbReference type="GO" id="GO:0012505">
    <property type="term" value="C:endomembrane system"/>
    <property type="evidence" value="ECO:0007669"/>
    <property type="project" value="UniProtKB-SubCell"/>
</dbReference>
<evidence type="ECO:0000256" key="1">
    <source>
        <dbReference type="ARBA" id="ARBA00004127"/>
    </source>
</evidence>
<evidence type="ECO:0000256" key="5">
    <source>
        <dbReference type="ARBA" id="ARBA00022989"/>
    </source>
</evidence>
<dbReference type="HAMAP" id="MF_00862">
    <property type="entry name" value="DabB"/>
    <property type="match status" value="1"/>
</dbReference>
<dbReference type="InterPro" id="IPR046396">
    <property type="entry name" value="Transporter_DabB"/>
</dbReference>
<keyword evidence="4 7" id="KW-0812">Transmembrane</keyword>
<evidence type="ECO:0000259" key="9">
    <source>
        <dbReference type="Pfam" id="PF00361"/>
    </source>
</evidence>
<keyword evidence="12" id="KW-1185">Reference proteome</keyword>
<evidence type="ECO:0000256" key="4">
    <source>
        <dbReference type="ARBA" id="ARBA00022692"/>
    </source>
</evidence>
<dbReference type="Pfam" id="PF00662">
    <property type="entry name" value="Proton_antipo_N"/>
    <property type="match status" value="1"/>
</dbReference>
<dbReference type="PANTHER" id="PTHR42829">
    <property type="entry name" value="NADH-UBIQUINONE OXIDOREDUCTASE CHAIN 5"/>
    <property type="match status" value="1"/>
</dbReference>
<evidence type="ECO:0000256" key="2">
    <source>
        <dbReference type="ARBA" id="ARBA00022448"/>
    </source>
</evidence>
<comment type="caution">
    <text evidence="11">The sequence shown here is derived from an EMBL/GenBank/DDBJ whole genome shotgun (WGS) entry which is preliminary data.</text>
</comment>
<dbReference type="AlphaFoldDB" id="A0A7W9ZJB6"/>
<dbReference type="GO" id="GO:0005886">
    <property type="term" value="C:plasma membrane"/>
    <property type="evidence" value="ECO:0007669"/>
    <property type="project" value="UniProtKB-SubCell"/>
</dbReference>
<dbReference type="GO" id="GO:0042773">
    <property type="term" value="P:ATP synthesis coupled electron transport"/>
    <property type="evidence" value="ECO:0007669"/>
    <property type="project" value="InterPro"/>
</dbReference>
<dbReference type="Proteomes" id="UP000544872">
    <property type="component" value="Unassembled WGS sequence"/>
</dbReference>
<keyword evidence="3 7" id="KW-1003">Cell membrane</keyword>
<dbReference type="InterPro" id="IPR001516">
    <property type="entry name" value="Proton_antipo_N"/>
</dbReference>
<evidence type="ECO:0000313" key="11">
    <source>
        <dbReference type="EMBL" id="MBB6211632.1"/>
    </source>
</evidence>
<feature type="transmembrane region" description="Helical" evidence="7">
    <location>
        <begin position="141"/>
        <end position="159"/>
    </location>
</feature>
<dbReference type="PANTHER" id="PTHR42829:SF1">
    <property type="entry name" value="INORGANIC CARBON TRANSPORTER SUBUNIT DABB-RELATED"/>
    <property type="match status" value="1"/>
</dbReference>
<feature type="domain" description="NADH:quinone oxidoreductase/Mrp antiporter transmembrane" evidence="9">
    <location>
        <begin position="134"/>
        <end position="355"/>
    </location>
</feature>
<feature type="transmembrane region" description="Helical" evidence="7">
    <location>
        <begin position="180"/>
        <end position="201"/>
    </location>
</feature>
<keyword evidence="11" id="KW-0830">Ubiquinone</keyword>
<dbReference type="InterPro" id="IPR003945">
    <property type="entry name" value="NU5C-like"/>
</dbReference>
<feature type="transmembrane region" description="Helical" evidence="7">
    <location>
        <begin position="12"/>
        <end position="31"/>
    </location>
</feature>
<evidence type="ECO:0000259" key="10">
    <source>
        <dbReference type="Pfam" id="PF00662"/>
    </source>
</evidence>
<dbReference type="GO" id="GO:0008137">
    <property type="term" value="F:NADH dehydrogenase (ubiquinone) activity"/>
    <property type="evidence" value="ECO:0007669"/>
    <property type="project" value="InterPro"/>
</dbReference>
<comment type="subunit">
    <text evidence="7">Forms a complex with DabA.</text>
</comment>
<feature type="transmembrane region" description="Helical" evidence="7">
    <location>
        <begin position="317"/>
        <end position="338"/>
    </location>
</feature>
<name>A0A7W9ZJB6_NOVIT</name>
<feature type="transmembrane region" description="Helical" evidence="7">
    <location>
        <begin position="373"/>
        <end position="394"/>
    </location>
</feature>
<feature type="transmembrane region" description="Helical" evidence="7">
    <location>
        <begin position="251"/>
        <end position="271"/>
    </location>
</feature>
<feature type="transmembrane region" description="Helical" evidence="7">
    <location>
        <begin position="469"/>
        <end position="492"/>
    </location>
</feature>
<dbReference type="PRINTS" id="PR01434">
    <property type="entry name" value="NADHDHGNASE5"/>
</dbReference>
<feature type="transmembrane region" description="Helical" evidence="7">
    <location>
        <begin position="38"/>
        <end position="60"/>
    </location>
</feature>
<keyword evidence="5 7" id="KW-1133">Transmembrane helix</keyword>
<comment type="similarity">
    <text evidence="7">Belongs to the inorganic carbon transporter (TC 9.A.2) DabB family.</text>
</comment>
<sequence length="525" mass="53876">MLPVSLLPLLPFLPLLAVLPFAAVAVLAPLLRRRPAAGAVMAEAAALVSLAGFGGALWGLVQTGPQTSALLGWGGVGLSARLDAVSLTMGLLIAFVGWVVLRYSRTYLRGEPGHAAFTGWLAVVLAAVLLCTQAGNTVQMLVGWSAASIGLHRLLLFYPGRAAAQRAARKKFVIARASDLALAAAVGLLAVAGGTDIATLLEAARSGTLTAQAPGLTALAVGLLALAAGLKSAQAPAHSWLTEMAEAPTPVSALLHAGVINAGGFLLVRFADLVLTSPGMMAVLVMVGGFTALYGSLVMLTQPLVKTSLAWSTVAQMGFMTMQCGLGLFPLALLHIVAHSLYKAHAFLASGSTVKTVAAARRPGPVAVPGGGAILRAFAVAFGLYLLMGLLFGFQHKSPQALALGTVLIFGIAYLIAQGLADAAPRALTVRTSLFSAVASASYFGLQTAAEHLTAATLPPAPAPGPLEIALLVLMLLSFGVVALAQVMFPLWSRHPAATGLRVHLANGLYLNALTDRLLGGWMKN</sequence>
<feature type="transmembrane region" description="Helical" evidence="7">
    <location>
        <begin position="213"/>
        <end position="230"/>
    </location>
</feature>
<comment type="function">
    <text evidence="7">Part of an energy-coupled inorganic carbon pump.</text>
</comment>